<dbReference type="InterPro" id="IPR007470">
    <property type="entry name" value="HemX"/>
</dbReference>
<name>A0ABQ6BZD7_9BURK</name>
<evidence type="ECO:0000256" key="1">
    <source>
        <dbReference type="SAM" id="MobiDB-lite"/>
    </source>
</evidence>
<sequence length="349" mass="37736">MALALLVALLSLAISAMLWQRLDAARQELARQSQESLSKSVEARTLAGQAEALTQELQARLSVAEVRLSEVSLQRTQLEELMLALSRTRDDTLVEEIESALRLAQQQAQLTGSTQPLVSALQAADQRIGRAAQPRLNPVQRAIARDIDRIRSASVADIPSLALRLDELARQVDEWPVINEVGPQSAAPASAEGPVVAPDRTSPPKADTVPAQAAAEGPPSDAGWQETLRAWGTRVVTEVLRSGRDLVRVSRIDHPEAVLLAPEQAFFLRENLKLKLLNARLALLARHMGAAQTDLAAIDAALRRYFDGRTPAVESARKHVAQVREALLVTELPRPDESLAALAVAAGGR</sequence>
<dbReference type="Proteomes" id="UP001156903">
    <property type="component" value="Unassembled WGS sequence"/>
</dbReference>
<evidence type="ECO:0000313" key="3">
    <source>
        <dbReference type="Proteomes" id="UP001156903"/>
    </source>
</evidence>
<protein>
    <recommendedName>
        <fullName evidence="4">Uroporphyrinogen-III C-methyltransferase</fullName>
    </recommendedName>
</protein>
<dbReference type="EMBL" id="BSPB01000005">
    <property type="protein sequence ID" value="GLS13513.1"/>
    <property type="molecule type" value="Genomic_DNA"/>
</dbReference>
<organism evidence="2 3">
    <name type="scientific">Hydrogenophaga electricum</name>
    <dbReference type="NCBI Taxonomy" id="1230953"/>
    <lineage>
        <taxon>Bacteria</taxon>
        <taxon>Pseudomonadati</taxon>
        <taxon>Pseudomonadota</taxon>
        <taxon>Betaproteobacteria</taxon>
        <taxon>Burkholderiales</taxon>
        <taxon>Comamonadaceae</taxon>
        <taxon>Hydrogenophaga</taxon>
    </lineage>
</organism>
<accession>A0ABQ6BZD7</accession>
<comment type="caution">
    <text evidence="2">The sequence shown here is derived from an EMBL/GenBank/DDBJ whole genome shotgun (WGS) entry which is preliminary data.</text>
</comment>
<proteinExistence type="predicted"/>
<evidence type="ECO:0008006" key="4">
    <source>
        <dbReference type="Google" id="ProtNLM"/>
    </source>
</evidence>
<dbReference type="Pfam" id="PF04375">
    <property type="entry name" value="HemX"/>
    <property type="match status" value="1"/>
</dbReference>
<dbReference type="PANTHER" id="PTHR38043">
    <property type="entry name" value="PROTEIN HEMX"/>
    <property type="match status" value="1"/>
</dbReference>
<feature type="region of interest" description="Disordered" evidence="1">
    <location>
        <begin position="181"/>
        <end position="223"/>
    </location>
</feature>
<keyword evidence="3" id="KW-1185">Reference proteome</keyword>
<gene>
    <name evidence="2" type="ORF">GCM10007935_09430</name>
</gene>
<dbReference type="PANTHER" id="PTHR38043:SF1">
    <property type="entry name" value="PROTEIN HEMX"/>
    <property type="match status" value="1"/>
</dbReference>
<reference evidence="3" key="1">
    <citation type="journal article" date="2019" name="Int. J. Syst. Evol. Microbiol.">
        <title>The Global Catalogue of Microorganisms (GCM) 10K type strain sequencing project: providing services to taxonomists for standard genome sequencing and annotation.</title>
        <authorList>
            <consortium name="The Broad Institute Genomics Platform"/>
            <consortium name="The Broad Institute Genome Sequencing Center for Infectious Disease"/>
            <person name="Wu L."/>
            <person name="Ma J."/>
        </authorList>
    </citation>
    <scope>NUCLEOTIDE SEQUENCE [LARGE SCALE GENOMIC DNA]</scope>
    <source>
        <strain evidence="3">NBRC 109341</strain>
    </source>
</reference>
<evidence type="ECO:0000313" key="2">
    <source>
        <dbReference type="EMBL" id="GLS13513.1"/>
    </source>
</evidence>